<dbReference type="EMBL" id="CP011913">
    <property type="protein sequence ID" value="AKN77535.1"/>
    <property type="molecule type" value="Genomic_DNA"/>
</dbReference>
<evidence type="ECO:0000313" key="2">
    <source>
        <dbReference type="Proteomes" id="UP000036185"/>
    </source>
</evidence>
<dbReference type="Proteomes" id="UP000036185">
    <property type="component" value="Chromosome"/>
</dbReference>
<gene>
    <name evidence="1" type="ORF">CulFRC58_1681</name>
</gene>
<proteinExistence type="predicted"/>
<reference evidence="1 2" key="1">
    <citation type="journal article" date="2014" name="Int. J. Syst. Evol. Microbiol.">
        <title>Draft Genome Sequence of Corynebacterium ulcerans FRC58, Isolated from the Bronchitic Aspiration of a Patient in France.</title>
        <authorList>
            <person name="Silva Ado S."/>
            <person name="Barauna R.A."/>
            <person name="de Sa P.C."/>
            <person name="das Gracas D.A."/>
            <person name="Carneiro A.R."/>
            <person name="Thouvenin M."/>
            <person name="Azevedo V."/>
            <person name="Badell E."/>
            <person name="Guiso N."/>
            <person name="da Silva A.L."/>
            <person name="Ramos R.T."/>
        </authorList>
    </citation>
    <scope>NUCLEOTIDE SEQUENCE [LARGE SCALE GENOMIC DNA]</scope>
    <source>
        <strain evidence="1 2">FRC58</strain>
    </source>
</reference>
<protein>
    <submittedName>
        <fullName evidence="1">Uncharacterized protein</fullName>
    </submittedName>
</protein>
<evidence type="ECO:0000313" key="1">
    <source>
        <dbReference type="EMBL" id="AKN77535.1"/>
    </source>
</evidence>
<organism evidence="1 2">
    <name type="scientific">Corynebacterium ulcerans FRC58</name>
    <dbReference type="NCBI Taxonomy" id="1408268"/>
    <lineage>
        <taxon>Bacteria</taxon>
        <taxon>Bacillati</taxon>
        <taxon>Actinomycetota</taxon>
        <taxon>Actinomycetes</taxon>
        <taxon>Mycobacteriales</taxon>
        <taxon>Corynebacteriaceae</taxon>
        <taxon>Corynebacterium</taxon>
    </lineage>
</organism>
<name>A0ABM5U307_CORUL</name>
<accession>A0ABM5U307</accession>
<sequence>MGIHTREERLNLEFEIRRLAGLLKHLLAEVDAMKFQRKIIAGEKLGSSSGSAGPRPPCNLEAISLHDAITRELKHWANTFDIDPTLADSPCDRIALRAFYIAEHPDAEYLLTDLRTWIRKSEHLTGRGPSITDLANRPEQRQTAKSICWRLNNMGHHATPDLIRKWAERGKITRTKNKNNDWTYLLTECIQQLSSNVL</sequence>
<keyword evidence="2" id="KW-1185">Reference proteome</keyword>